<keyword evidence="6" id="KW-0325">Glycoprotein</keyword>
<evidence type="ECO:0000256" key="6">
    <source>
        <dbReference type="ARBA" id="ARBA00023180"/>
    </source>
</evidence>
<protein>
    <recommendedName>
        <fullName evidence="9">Carboxylic ester hydrolase</fullName>
        <ecNumber evidence="9">3.1.1.-</ecNumber>
    </recommendedName>
</protein>
<dbReference type="Pfam" id="PF10503">
    <property type="entry name" value="Esterase_PHB"/>
    <property type="match status" value="1"/>
</dbReference>
<evidence type="ECO:0000256" key="4">
    <source>
        <dbReference type="ARBA" id="ARBA00022729"/>
    </source>
</evidence>
<dbReference type="EC" id="3.1.1.-" evidence="9"/>
<dbReference type="SUPFAM" id="SSF53474">
    <property type="entry name" value="alpha/beta-Hydrolases"/>
    <property type="match status" value="2"/>
</dbReference>
<keyword evidence="5 9" id="KW-0378">Hydrolase</keyword>
<dbReference type="PANTHER" id="PTHR43037:SF3">
    <property type="entry name" value="FERULOYL ESTERASE B"/>
    <property type="match status" value="1"/>
</dbReference>
<evidence type="ECO:0000256" key="8">
    <source>
        <dbReference type="ARBA" id="ARBA00023326"/>
    </source>
</evidence>
<organism evidence="10 11">
    <name type="scientific">Triangularia verruculosa</name>
    <dbReference type="NCBI Taxonomy" id="2587418"/>
    <lineage>
        <taxon>Eukaryota</taxon>
        <taxon>Fungi</taxon>
        <taxon>Dikarya</taxon>
        <taxon>Ascomycota</taxon>
        <taxon>Pezizomycotina</taxon>
        <taxon>Sordariomycetes</taxon>
        <taxon>Sordariomycetidae</taxon>
        <taxon>Sordariales</taxon>
        <taxon>Podosporaceae</taxon>
        <taxon>Triangularia</taxon>
    </lineage>
</organism>
<gene>
    <name evidence="10" type="ORF">QBC40DRAFT_180563</name>
</gene>
<dbReference type="InterPro" id="IPR050955">
    <property type="entry name" value="Plant_Biomass_Hydrol_Est"/>
</dbReference>
<reference evidence="10" key="1">
    <citation type="journal article" date="2023" name="Mol. Phylogenet. Evol.">
        <title>Genome-scale phylogeny and comparative genomics of the fungal order Sordariales.</title>
        <authorList>
            <person name="Hensen N."/>
            <person name="Bonometti L."/>
            <person name="Westerberg I."/>
            <person name="Brannstrom I.O."/>
            <person name="Guillou S."/>
            <person name="Cros-Aarteil S."/>
            <person name="Calhoun S."/>
            <person name="Haridas S."/>
            <person name="Kuo A."/>
            <person name="Mondo S."/>
            <person name="Pangilinan J."/>
            <person name="Riley R."/>
            <person name="LaButti K."/>
            <person name="Andreopoulos B."/>
            <person name="Lipzen A."/>
            <person name="Chen C."/>
            <person name="Yan M."/>
            <person name="Daum C."/>
            <person name="Ng V."/>
            <person name="Clum A."/>
            <person name="Steindorff A."/>
            <person name="Ohm R.A."/>
            <person name="Martin F."/>
            <person name="Silar P."/>
            <person name="Natvig D.O."/>
            <person name="Lalanne C."/>
            <person name="Gautier V."/>
            <person name="Ament-Velasquez S.L."/>
            <person name="Kruys A."/>
            <person name="Hutchinson M.I."/>
            <person name="Powell A.J."/>
            <person name="Barry K."/>
            <person name="Miller A.N."/>
            <person name="Grigoriev I.V."/>
            <person name="Debuchy R."/>
            <person name="Gladieux P."/>
            <person name="Hiltunen Thoren M."/>
            <person name="Johannesson H."/>
        </authorList>
    </citation>
    <scope>NUCLEOTIDE SEQUENCE</scope>
    <source>
        <strain evidence="10">CBS 315.58</strain>
    </source>
</reference>
<dbReference type="EMBL" id="MU863959">
    <property type="protein sequence ID" value="KAK4197673.1"/>
    <property type="molecule type" value="Genomic_DNA"/>
</dbReference>
<evidence type="ECO:0000313" key="10">
    <source>
        <dbReference type="EMBL" id="KAK4197673.1"/>
    </source>
</evidence>
<sequence>MKPFHFLLSCLSIREACAQLQEITNFGSQLSKAKMFVYTPANLPPNPAIVVGVHYCTGTGQGYYNGSPYKRLADEKKFLVVYPSSPNSGGCWDVSSRATLRRDGGSDSHAIANMVRYAIDRYKADRARVYVIGESSGGMMASILAAAYPDLFAAVINYSGVAAGCFFTDSVAGWNSNCSGGRMTLTPEQWANYVYDAYPGYNSTRPRVQIYHGSVDTTIAPANYNYSITQWTTVFGYPGRPVQERADTPERGYTTQVFGERLTGVFAKGVGHGVPVHGNEDMKFFGL</sequence>
<keyword evidence="8 9" id="KW-0624">Polysaccharide degradation</keyword>
<name>A0AAN6XBI7_9PEZI</name>
<evidence type="ECO:0000256" key="7">
    <source>
        <dbReference type="ARBA" id="ARBA00023277"/>
    </source>
</evidence>
<evidence type="ECO:0000256" key="9">
    <source>
        <dbReference type="RuleBase" id="RU367147"/>
    </source>
</evidence>
<comment type="similarity">
    <text evidence="9">Belongs to the carbohydrate esterase 1 (CE1) family.</text>
</comment>
<dbReference type="AlphaFoldDB" id="A0AAN6XBI7"/>
<dbReference type="GO" id="GO:0045493">
    <property type="term" value="P:xylan catabolic process"/>
    <property type="evidence" value="ECO:0007669"/>
    <property type="project" value="UniProtKB-UniRule"/>
</dbReference>
<comment type="subcellular location">
    <subcellularLocation>
        <location evidence="1 9">Secreted</location>
    </subcellularLocation>
</comment>
<keyword evidence="7 9" id="KW-0119">Carbohydrate metabolism</keyword>
<evidence type="ECO:0000256" key="5">
    <source>
        <dbReference type="ARBA" id="ARBA00022801"/>
    </source>
</evidence>
<comment type="caution">
    <text evidence="10">The sequence shown here is derived from an EMBL/GenBank/DDBJ whole genome shotgun (WGS) entry which is preliminary data.</text>
</comment>
<keyword evidence="2 9" id="KW-0719">Serine esterase</keyword>
<dbReference type="NCBIfam" id="TIGR01840">
    <property type="entry name" value="esterase_phb"/>
    <property type="match status" value="1"/>
</dbReference>
<evidence type="ECO:0000256" key="2">
    <source>
        <dbReference type="ARBA" id="ARBA00022487"/>
    </source>
</evidence>
<reference evidence="10" key="2">
    <citation type="submission" date="2023-05" db="EMBL/GenBank/DDBJ databases">
        <authorList>
            <consortium name="Lawrence Berkeley National Laboratory"/>
            <person name="Steindorff A."/>
            <person name="Hensen N."/>
            <person name="Bonometti L."/>
            <person name="Westerberg I."/>
            <person name="Brannstrom I.O."/>
            <person name="Guillou S."/>
            <person name="Cros-Aarteil S."/>
            <person name="Calhoun S."/>
            <person name="Haridas S."/>
            <person name="Kuo A."/>
            <person name="Mondo S."/>
            <person name="Pangilinan J."/>
            <person name="Riley R."/>
            <person name="Labutti K."/>
            <person name="Andreopoulos B."/>
            <person name="Lipzen A."/>
            <person name="Chen C."/>
            <person name="Yanf M."/>
            <person name="Daum C."/>
            <person name="Ng V."/>
            <person name="Clum A."/>
            <person name="Ohm R."/>
            <person name="Martin F."/>
            <person name="Silar P."/>
            <person name="Natvig D."/>
            <person name="Lalanne C."/>
            <person name="Gautier V."/>
            <person name="Ament-Velasquez S.L."/>
            <person name="Kruys A."/>
            <person name="Hutchinson M.I."/>
            <person name="Powell A.J."/>
            <person name="Barry K."/>
            <person name="Miller A.N."/>
            <person name="Grigoriev I.V."/>
            <person name="Debuchy R."/>
            <person name="Gladieux P."/>
            <person name="Thoren M.H."/>
            <person name="Johannesson H."/>
        </authorList>
    </citation>
    <scope>NUCLEOTIDE SEQUENCE</scope>
    <source>
        <strain evidence="10">CBS 315.58</strain>
    </source>
</reference>
<keyword evidence="4 9" id="KW-0732">Signal</keyword>
<dbReference type="GO" id="GO:0052689">
    <property type="term" value="F:carboxylic ester hydrolase activity"/>
    <property type="evidence" value="ECO:0007669"/>
    <property type="project" value="UniProtKB-KW"/>
</dbReference>
<keyword evidence="11" id="KW-1185">Reference proteome</keyword>
<dbReference type="InterPro" id="IPR029058">
    <property type="entry name" value="AB_hydrolase_fold"/>
</dbReference>
<dbReference type="Gene3D" id="3.40.50.1820">
    <property type="entry name" value="alpha/beta hydrolase"/>
    <property type="match status" value="1"/>
</dbReference>
<keyword evidence="3 9" id="KW-0964">Secreted</keyword>
<dbReference type="InterPro" id="IPR010126">
    <property type="entry name" value="Esterase_phb"/>
</dbReference>
<dbReference type="GO" id="GO:0005576">
    <property type="term" value="C:extracellular region"/>
    <property type="evidence" value="ECO:0007669"/>
    <property type="project" value="UniProtKB-SubCell"/>
</dbReference>
<evidence type="ECO:0000256" key="1">
    <source>
        <dbReference type="ARBA" id="ARBA00004613"/>
    </source>
</evidence>
<feature type="signal peptide" evidence="9">
    <location>
        <begin position="1"/>
        <end position="18"/>
    </location>
</feature>
<comment type="function">
    <text evidence="9">Esterase involved in the hydrolysis of xylan, a major structural heterogeneous polysaccharide found in plant biomass representing the second most abundant polysaccharide in the biosphere, after cellulose.</text>
</comment>
<evidence type="ECO:0000256" key="3">
    <source>
        <dbReference type="ARBA" id="ARBA00022525"/>
    </source>
</evidence>
<proteinExistence type="inferred from homology"/>
<dbReference type="PANTHER" id="PTHR43037">
    <property type="entry name" value="UNNAMED PRODUCT-RELATED"/>
    <property type="match status" value="1"/>
</dbReference>
<accession>A0AAN6XBI7</accession>
<dbReference type="Proteomes" id="UP001303160">
    <property type="component" value="Unassembled WGS sequence"/>
</dbReference>
<feature type="chain" id="PRO_5042663970" description="Carboxylic ester hydrolase" evidence="9">
    <location>
        <begin position="19"/>
        <end position="287"/>
    </location>
</feature>
<evidence type="ECO:0000313" key="11">
    <source>
        <dbReference type="Proteomes" id="UP001303160"/>
    </source>
</evidence>